<name>A0A1H1IEX6_NATTX</name>
<gene>
    <name evidence="1" type="ORF">SAMN04489842_3471</name>
</gene>
<sequence length="141" mass="15606">MKRRPLLGLAIGTTASLSGCLGRIRPPEVIGDEPTLSPGEEATLSIEARSARGLRFEELPDETHAVLEIGDAEIEPSPSRIAESYPPDWYWRFARWSVEVRVPIRIPPDSPPGEYQYAVTVTATDDIRSDATTEEFSILVE</sequence>
<dbReference type="OrthoDB" id="350450at2157"/>
<dbReference type="AlphaFoldDB" id="A0A1H1IEX6"/>
<protein>
    <submittedName>
        <fullName evidence="1">Uncharacterized protein</fullName>
    </submittedName>
</protein>
<accession>A0A1H1IEX6</accession>
<evidence type="ECO:0000313" key="2">
    <source>
        <dbReference type="Proteomes" id="UP000198848"/>
    </source>
</evidence>
<dbReference type="RefSeq" id="WP_090384558.1">
    <property type="nucleotide sequence ID" value="NZ_FNLC01000004.1"/>
</dbReference>
<dbReference type="PROSITE" id="PS51257">
    <property type="entry name" value="PROKAR_LIPOPROTEIN"/>
    <property type="match status" value="1"/>
</dbReference>
<keyword evidence="2" id="KW-1185">Reference proteome</keyword>
<proteinExistence type="predicted"/>
<dbReference type="Proteomes" id="UP000198848">
    <property type="component" value="Unassembled WGS sequence"/>
</dbReference>
<reference evidence="2" key="1">
    <citation type="submission" date="2016-10" db="EMBL/GenBank/DDBJ databases">
        <authorList>
            <person name="Varghese N."/>
            <person name="Submissions S."/>
        </authorList>
    </citation>
    <scope>NUCLEOTIDE SEQUENCE [LARGE SCALE GENOMIC DNA]</scope>
    <source>
        <strain evidence="2">DSM 24767</strain>
    </source>
</reference>
<evidence type="ECO:0000313" key="1">
    <source>
        <dbReference type="EMBL" id="SDR35856.1"/>
    </source>
</evidence>
<dbReference type="EMBL" id="FNLC01000004">
    <property type="protein sequence ID" value="SDR35856.1"/>
    <property type="molecule type" value="Genomic_DNA"/>
</dbReference>
<organism evidence="1 2">
    <name type="scientific">Natronobacterium texcoconense</name>
    <dbReference type="NCBI Taxonomy" id="1095778"/>
    <lineage>
        <taxon>Archaea</taxon>
        <taxon>Methanobacteriati</taxon>
        <taxon>Methanobacteriota</taxon>
        <taxon>Stenosarchaea group</taxon>
        <taxon>Halobacteria</taxon>
        <taxon>Halobacteriales</taxon>
        <taxon>Natrialbaceae</taxon>
        <taxon>Natronobacterium</taxon>
    </lineage>
</organism>